<keyword evidence="2" id="KW-1185">Reference proteome</keyword>
<evidence type="ECO:0008006" key="3">
    <source>
        <dbReference type="Google" id="ProtNLM"/>
    </source>
</evidence>
<dbReference type="OrthoDB" id="120859at2157"/>
<dbReference type="Proteomes" id="UP000292580">
    <property type="component" value="Unassembled WGS sequence"/>
</dbReference>
<protein>
    <recommendedName>
        <fullName evidence="3">DUF2117 domain-containing protein</fullName>
    </recommendedName>
</protein>
<dbReference type="Pfam" id="PF09890">
    <property type="entry name" value="DUF2117"/>
    <property type="match status" value="1"/>
</dbReference>
<name>A0A483CWZ4_9EURY</name>
<dbReference type="EMBL" id="PGCL01000005">
    <property type="protein sequence ID" value="TAJ43547.1"/>
    <property type="molecule type" value="Genomic_DNA"/>
</dbReference>
<dbReference type="InterPro" id="IPR012032">
    <property type="entry name" value="UCP006598"/>
</dbReference>
<gene>
    <name evidence="1" type="ORF">CUJ86_10480</name>
</gene>
<dbReference type="RefSeq" id="WP_130647526.1">
    <property type="nucleotide sequence ID" value="NZ_PGCL01000005.1"/>
</dbReference>
<evidence type="ECO:0000313" key="1">
    <source>
        <dbReference type="EMBL" id="TAJ43547.1"/>
    </source>
</evidence>
<evidence type="ECO:0000313" key="2">
    <source>
        <dbReference type="Proteomes" id="UP000292580"/>
    </source>
</evidence>
<proteinExistence type="predicted"/>
<organism evidence="1 2">
    <name type="scientific">Methanofollis fontis</name>
    <dbReference type="NCBI Taxonomy" id="2052832"/>
    <lineage>
        <taxon>Archaea</taxon>
        <taxon>Methanobacteriati</taxon>
        <taxon>Methanobacteriota</taxon>
        <taxon>Stenosarchaea group</taxon>
        <taxon>Methanomicrobia</taxon>
        <taxon>Methanomicrobiales</taxon>
        <taxon>Methanomicrobiaceae</taxon>
        <taxon>Methanofollis</taxon>
    </lineage>
</organism>
<reference evidence="1 2" key="1">
    <citation type="submission" date="2017-11" db="EMBL/GenBank/DDBJ databases">
        <title>Isolation and Characterization of Methanofollis Species from Methane Seep Offshore SW Taiwan.</title>
        <authorList>
            <person name="Teng N.-H."/>
            <person name="Lai M.-C."/>
            <person name="Chen S.-C."/>
        </authorList>
    </citation>
    <scope>NUCLEOTIDE SEQUENCE [LARGE SCALE GENOMIC DNA]</scope>
    <source>
        <strain evidence="1 2">FWC-SCC2</strain>
    </source>
</reference>
<sequence>MKPGDAPVMVVHGPEPFDRGDIRRLQEAIGPCRVLVAGIMARTAAEESGIACEFCGVPPSIVFARLSAPALLLNRGKTPVSGEVFGEIVAGRSDRPLIHVECSSDTVYCWNGDEERGLSIARALGYRCFRRDAPHPRQEGGERRIRGCIPGEPLFVNGIVIGTARAEAVVLRTRDGEVEAVSGVEVKPHGLEKLHRCGPVDLAAAWCKSGGIRTHEPQRAQREPKSGRIVLLDHCAHRFYDLVTPGTCGLLAVGDDTTAVAGHIASHLGIPVLGITDGDADGVVSGVFPPGSVVLEAIEGRDDELGLIIGETIPDGDTEWSAWVAGAVRTAGKGARIALDLR</sequence>
<comment type="caution">
    <text evidence="1">The sequence shown here is derived from an EMBL/GenBank/DDBJ whole genome shotgun (WGS) entry which is preliminary data.</text>
</comment>
<accession>A0A483CWZ4</accession>
<dbReference type="AlphaFoldDB" id="A0A483CWZ4"/>